<dbReference type="SMART" id="SM00360">
    <property type="entry name" value="RRM"/>
    <property type="match status" value="1"/>
</dbReference>
<evidence type="ECO:0000256" key="3">
    <source>
        <dbReference type="SAM" id="MobiDB-lite"/>
    </source>
</evidence>
<dbReference type="Pfam" id="PF00076">
    <property type="entry name" value="RRM_1"/>
    <property type="match status" value="1"/>
</dbReference>
<dbReference type="PROSITE" id="PS50102">
    <property type="entry name" value="RRM"/>
    <property type="match status" value="1"/>
</dbReference>
<dbReference type="PANTHER" id="PTHR48037">
    <property type="entry name" value="ATPASE E1"/>
    <property type="match status" value="1"/>
</dbReference>
<dbReference type="SUPFAM" id="SSF54928">
    <property type="entry name" value="RNA-binding domain, RBD"/>
    <property type="match status" value="1"/>
</dbReference>
<dbReference type="Proteomes" id="UP001310594">
    <property type="component" value="Unassembled WGS sequence"/>
</dbReference>
<evidence type="ECO:0000259" key="4">
    <source>
        <dbReference type="PROSITE" id="PS50102"/>
    </source>
</evidence>
<reference evidence="5" key="1">
    <citation type="submission" date="2023-08" db="EMBL/GenBank/DDBJ databases">
        <title>Black Yeasts Isolated from many extreme environments.</title>
        <authorList>
            <person name="Coleine C."/>
            <person name="Stajich J.E."/>
            <person name="Selbmann L."/>
        </authorList>
    </citation>
    <scope>NUCLEOTIDE SEQUENCE</scope>
    <source>
        <strain evidence="5">CCFEE 5810</strain>
    </source>
</reference>
<feature type="region of interest" description="Disordered" evidence="3">
    <location>
        <begin position="113"/>
        <end position="155"/>
    </location>
</feature>
<accession>A0AAN7VVS8</accession>
<sequence length="155" mass="16446">MSDASRNKSTLFVGGLSPEVTQQTLHDAFLPFGEIIDVSLPKPELPSNPDPHRGFGYIEFATPDDAREAMDNMHASELYGRVIRVNAAKERKDACEKLGGKVAVWEQEGYAAKYGGGSGEADGEGDGLDGTNGGVVPNDPMQGLEGLAEAGPRQQ</sequence>
<evidence type="ECO:0000256" key="1">
    <source>
        <dbReference type="ARBA" id="ARBA00022884"/>
    </source>
</evidence>
<dbReference type="EMBL" id="JAVRQU010000003">
    <property type="protein sequence ID" value="KAK5704881.1"/>
    <property type="molecule type" value="Genomic_DNA"/>
</dbReference>
<feature type="domain" description="RRM" evidence="4">
    <location>
        <begin position="9"/>
        <end position="90"/>
    </location>
</feature>
<dbReference type="PANTHER" id="PTHR48037:SF1">
    <property type="entry name" value="RRM DOMAIN-CONTAINING PROTEIN"/>
    <property type="match status" value="1"/>
</dbReference>
<evidence type="ECO:0000256" key="2">
    <source>
        <dbReference type="PROSITE-ProRule" id="PRU00176"/>
    </source>
</evidence>
<proteinExistence type="predicted"/>
<evidence type="ECO:0000313" key="5">
    <source>
        <dbReference type="EMBL" id="KAK5704881.1"/>
    </source>
</evidence>
<dbReference type="InterPro" id="IPR012677">
    <property type="entry name" value="Nucleotide-bd_a/b_plait_sf"/>
</dbReference>
<protein>
    <recommendedName>
        <fullName evidence="4">RRM domain-containing protein</fullName>
    </recommendedName>
</protein>
<dbReference type="InterPro" id="IPR000504">
    <property type="entry name" value="RRM_dom"/>
</dbReference>
<dbReference type="InterPro" id="IPR035979">
    <property type="entry name" value="RBD_domain_sf"/>
</dbReference>
<dbReference type="AlphaFoldDB" id="A0AAN7VVS8"/>
<dbReference type="GO" id="GO:0003723">
    <property type="term" value="F:RNA binding"/>
    <property type="evidence" value="ECO:0007669"/>
    <property type="project" value="UniProtKB-UniRule"/>
</dbReference>
<evidence type="ECO:0000313" key="6">
    <source>
        <dbReference type="Proteomes" id="UP001310594"/>
    </source>
</evidence>
<keyword evidence="1 2" id="KW-0694">RNA-binding</keyword>
<organism evidence="5 6">
    <name type="scientific">Elasticomyces elasticus</name>
    <dbReference type="NCBI Taxonomy" id="574655"/>
    <lineage>
        <taxon>Eukaryota</taxon>
        <taxon>Fungi</taxon>
        <taxon>Dikarya</taxon>
        <taxon>Ascomycota</taxon>
        <taxon>Pezizomycotina</taxon>
        <taxon>Dothideomycetes</taxon>
        <taxon>Dothideomycetidae</taxon>
        <taxon>Mycosphaerellales</taxon>
        <taxon>Teratosphaeriaceae</taxon>
        <taxon>Elasticomyces</taxon>
    </lineage>
</organism>
<name>A0AAN7VVS8_9PEZI</name>
<dbReference type="InterPro" id="IPR034168">
    <property type="entry name" value="PPIE_RRM"/>
</dbReference>
<dbReference type="CDD" id="cd12347">
    <property type="entry name" value="RRM_PPIE"/>
    <property type="match status" value="1"/>
</dbReference>
<comment type="caution">
    <text evidence="5">The sequence shown here is derived from an EMBL/GenBank/DDBJ whole genome shotgun (WGS) entry which is preliminary data.</text>
</comment>
<gene>
    <name evidence="5" type="ORF">LTR97_001992</name>
</gene>
<dbReference type="Gene3D" id="3.30.70.330">
    <property type="match status" value="1"/>
</dbReference>